<dbReference type="SUPFAM" id="SSF103642">
    <property type="entry name" value="Sec-C motif"/>
    <property type="match status" value="1"/>
</dbReference>
<dbReference type="Proteomes" id="UP000070475">
    <property type="component" value="Unassembled WGS sequence"/>
</dbReference>
<proteinExistence type="predicted"/>
<evidence type="ECO:0000313" key="2">
    <source>
        <dbReference type="Proteomes" id="UP000070475"/>
    </source>
</evidence>
<gene>
    <name evidence="1" type="ORF">AMQ84_25960</name>
</gene>
<dbReference type="PATRIC" id="fig|483937.3.peg.5191"/>
<accession>A0A132TLT6</accession>
<sequence length="457" mass="52622">MTGRNDPCPCGSGKKYKQCCLLKQSEDQTVQAKGRRFFDRKFKLTTDLYSFMAQKQGGEWTFDHQKIIPFASTLKYYRDGAGNMWSYFFRVYDNGLRGIDWFVKERGQRYSGEDREMLERWREMKISCYKLVDQYEQGAILEDIWSKKRYRMPYCETMIKLPPWTVSIGMIEPYVEDWCIHGMFMWGHPDVASEVMTRVGQLKEEMAGASEQEMSPAGILASNYPEMLDLCNRINSRNEKPVSNLEDIGEQIFVTREYTCEFPELLEGMLLNIEDEYILAPGTDPEEGTTVISRADKLDGLLGTIPADRREQLGLNEIQISKDLANIKIDQQGVTVSGWQSAELEATLELLESKLSTAAGLKRVNEQREVTQVPHKLVVKGYNIITDKNLSEQEVTAYGNLPVLLQWIRDTQEKAPGESAEILIRRREYKQYRINPEFSNLNLLRIALGLPESPFTV</sequence>
<dbReference type="InterPro" id="IPR004027">
    <property type="entry name" value="SEC_C_motif"/>
</dbReference>
<organism evidence="1 2">
    <name type="scientific">Paenibacillus riograndensis</name>
    <dbReference type="NCBI Taxonomy" id="483937"/>
    <lineage>
        <taxon>Bacteria</taxon>
        <taxon>Bacillati</taxon>
        <taxon>Bacillota</taxon>
        <taxon>Bacilli</taxon>
        <taxon>Bacillales</taxon>
        <taxon>Paenibacillaceae</taxon>
        <taxon>Paenibacillus</taxon>
        <taxon>Paenibacillus sonchi group</taxon>
    </lineage>
</organism>
<dbReference type="AlphaFoldDB" id="A0A132TLT6"/>
<comment type="caution">
    <text evidence="1">The sequence shown here is derived from an EMBL/GenBank/DDBJ whole genome shotgun (WGS) entry which is preliminary data.</text>
</comment>
<dbReference type="Gene3D" id="3.10.450.50">
    <property type="match status" value="1"/>
</dbReference>
<reference evidence="1 2" key="1">
    <citation type="submission" date="2015-08" db="EMBL/GenBank/DDBJ databases">
        <title>Genomes of Paenibacillus riograndensis.</title>
        <authorList>
            <person name="Sant'Anna F.H."/>
            <person name="Souza R."/>
            <person name="Ambrosini A."/>
            <person name="Bach E."/>
            <person name="Fernandes G."/>
            <person name="Balsanelli E."/>
            <person name="Baura V.A."/>
            <person name="Pedrosa F.O."/>
            <person name="Souza E.M."/>
            <person name="Passaglia L."/>
        </authorList>
    </citation>
    <scope>NUCLEOTIDE SEQUENCE [LARGE SCALE GENOMIC DNA]</scope>
    <source>
        <strain evidence="1 2">CAS34</strain>
    </source>
</reference>
<dbReference type="RefSeq" id="WP_060862714.1">
    <property type="nucleotide sequence ID" value="NZ_LIRB01000145.1"/>
</dbReference>
<protein>
    <recommendedName>
        <fullName evidence="3">Preprotein translocase subunit SecA</fullName>
    </recommendedName>
</protein>
<name>A0A132TLT6_9BACL</name>
<evidence type="ECO:0008006" key="3">
    <source>
        <dbReference type="Google" id="ProtNLM"/>
    </source>
</evidence>
<dbReference type="Pfam" id="PF02810">
    <property type="entry name" value="SEC-C"/>
    <property type="match status" value="1"/>
</dbReference>
<evidence type="ECO:0000313" key="1">
    <source>
        <dbReference type="EMBL" id="KWX72133.1"/>
    </source>
</evidence>
<dbReference type="OrthoDB" id="6399948at2"/>
<dbReference type="EMBL" id="LIRB01000145">
    <property type="protein sequence ID" value="KWX72133.1"/>
    <property type="molecule type" value="Genomic_DNA"/>
</dbReference>
<keyword evidence="2" id="KW-1185">Reference proteome</keyword>